<evidence type="ECO:0000259" key="2">
    <source>
        <dbReference type="PROSITE" id="PS51397"/>
    </source>
</evidence>
<evidence type="ECO:0000313" key="4">
    <source>
        <dbReference type="Proteomes" id="UP001172684"/>
    </source>
</evidence>
<sequence>MPLGFERLNERTTRPNSLINFIKPLPGPTSATAQDFLERVAAICYPIMEAHHIAVMALEEYEPNPEFVGRNFNAGEVIQLVLKGRRVGGGWQWLSFRSVQMVMMHELAHCKQMNHSGAFWKVRDLYAGDLRGLWARNYTGEGLWGRGRALENGAFMEDGVQAQLEEPKSLCGGTFRSSGRKRKRKGAGKEREKLSYAERQQRRILRKFGANGIALGADEDTKVKLEAGNISKGKPRVAGSARGRELRAAAALARFDQAKTVDVKNEEEGSGSETDSDFDESSSNEVAALDVDGKAMLDMRGHGLVKVCEGEGGDDKDARREMAELQDLEAPPPSHGSDRRRVSKEPAIKNERDLSPDGERQNLSLHLPRRVAQLQLQLEHRIDGSSTMAFRLLPRATPALVSRNAATPLRSFQTTARLMETPSGALPVRKPVGAFRGGLFGFLLGTTTAGAGMYYYVLDEYRVSNELLTQDIYTLQTTVQRIESYVKVLEDKVETMSKKK</sequence>
<dbReference type="InterPro" id="IPR013536">
    <property type="entry name" value="WLM_dom"/>
</dbReference>
<dbReference type="Pfam" id="PF08325">
    <property type="entry name" value="WLM"/>
    <property type="match status" value="1"/>
</dbReference>
<dbReference type="EMBL" id="JAPDRL010000023">
    <property type="protein sequence ID" value="KAJ9665998.1"/>
    <property type="molecule type" value="Genomic_DNA"/>
</dbReference>
<name>A0ABQ9NVN1_9PEZI</name>
<feature type="compositionally biased region" description="Basic and acidic residues" evidence="1">
    <location>
        <begin position="187"/>
        <end position="196"/>
    </location>
</feature>
<gene>
    <name evidence="3" type="ORF">H2201_003909</name>
</gene>
<dbReference type="Gene3D" id="3.30.2010.10">
    <property type="entry name" value="Metalloproteases ('zincins'), catalytic domain"/>
    <property type="match status" value="1"/>
</dbReference>
<evidence type="ECO:0000313" key="3">
    <source>
        <dbReference type="EMBL" id="KAJ9665998.1"/>
    </source>
</evidence>
<organism evidence="3 4">
    <name type="scientific">Coniosporium apollinis</name>
    <dbReference type="NCBI Taxonomy" id="61459"/>
    <lineage>
        <taxon>Eukaryota</taxon>
        <taxon>Fungi</taxon>
        <taxon>Dikarya</taxon>
        <taxon>Ascomycota</taxon>
        <taxon>Pezizomycotina</taxon>
        <taxon>Dothideomycetes</taxon>
        <taxon>Dothideomycetes incertae sedis</taxon>
        <taxon>Coniosporium</taxon>
    </lineage>
</organism>
<proteinExistence type="predicted"/>
<protein>
    <recommendedName>
        <fullName evidence="2">WLM domain-containing protein</fullName>
    </recommendedName>
</protein>
<accession>A0ABQ9NVN1</accession>
<dbReference type="Proteomes" id="UP001172684">
    <property type="component" value="Unassembled WGS sequence"/>
</dbReference>
<feature type="compositionally biased region" description="Acidic residues" evidence="1">
    <location>
        <begin position="268"/>
        <end position="282"/>
    </location>
</feature>
<feature type="region of interest" description="Disordered" evidence="1">
    <location>
        <begin position="171"/>
        <end position="196"/>
    </location>
</feature>
<reference evidence="3" key="1">
    <citation type="submission" date="2022-10" db="EMBL/GenBank/DDBJ databases">
        <title>Culturing micro-colonial fungi from biological soil crusts in the Mojave desert and describing Neophaeococcomyces mojavensis, and introducing the new genera and species Taxawa tesnikishii.</title>
        <authorList>
            <person name="Kurbessoian T."/>
            <person name="Stajich J.E."/>
        </authorList>
    </citation>
    <scope>NUCLEOTIDE SEQUENCE</scope>
    <source>
        <strain evidence="3">TK_1</strain>
    </source>
</reference>
<dbReference type="InterPro" id="IPR053136">
    <property type="entry name" value="UTP_pyrophosphatase-like"/>
</dbReference>
<feature type="region of interest" description="Disordered" evidence="1">
    <location>
        <begin position="260"/>
        <end position="283"/>
    </location>
</feature>
<evidence type="ECO:0000256" key="1">
    <source>
        <dbReference type="SAM" id="MobiDB-lite"/>
    </source>
</evidence>
<feature type="domain" description="WLM" evidence="2">
    <location>
        <begin position="10"/>
        <end position="256"/>
    </location>
</feature>
<dbReference type="PANTHER" id="PTHR30399">
    <property type="entry name" value="UNCHARACTERIZED PROTEIN YGJP"/>
    <property type="match status" value="1"/>
</dbReference>
<dbReference type="PANTHER" id="PTHR30399:SF1">
    <property type="entry name" value="UTP PYROPHOSPHATASE"/>
    <property type="match status" value="1"/>
</dbReference>
<feature type="region of interest" description="Disordered" evidence="1">
    <location>
        <begin position="325"/>
        <end position="362"/>
    </location>
</feature>
<feature type="compositionally biased region" description="Basic and acidic residues" evidence="1">
    <location>
        <begin position="336"/>
        <end position="360"/>
    </location>
</feature>
<keyword evidence="4" id="KW-1185">Reference proteome</keyword>
<dbReference type="PROSITE" id="PS51397">
    <property type="entry name" value="WLM"/>
    <property type="match status" value="1"/>
</dbReference>
<comment type="caution">
    <text evidence="3">The sequence shown here is derived from an EMBL/GenBank/DDBJ whole genome shotgun (WGS) entry which is preliminary data.</text>
</comment>